<keyword evidence="3" id="KW-1185">Reference proteome</keyword>
<dbReference type="InterPro" id="IPR018707">
    <property type="entry name" value="LpxR"/>
</dbReference>
<organism evidence="2 3">
    <name type="scientific">Shimia abyssi</name>
    <dbReference type="NCBI Taxonomy" id="1662395"/>
    <lineage>
        <taxon>Bacteria</taxon>
        <taxon>Pseudomonadati</taxon>
        <taxon>Pseudomonadota</taxon>
        <taxon>Alphaproteobacteria</taxon>
        <taxon>Rhodobacterales</taxon>
        <taxon>Roseobacteraceae</taxon>
    </lineage>
</organism>
<dbReference type="AlphaFoldDB" id="A0A2P8F7J0"/>
<accession>A0A2P8F7J0</accession>
<evidence type="ECO:0000313" key="3">
    <source>
        <dbReference type="Proteomes" id="UP000240418"/>
    </source>
</evidence>
<comment type="caution">
    <text evidence="2">The sequence shown here is derived from an EMBL/GenBank/DDBJ whole genome shotgun (WGS) entry which is preliminary data.</text>
</comment>
<dbReference type="RefSeq" id="WP_106609815.1">
    <property type="nucleotide sequence ID" value="NZ_PYGJ01000015.1"/>
</dbReference>
<dbReference type="EMBL" id="PYGJ01000015">
    <property type="protein sequence ID" value="PSL17696.1"/>
    <property type="molecule type" value="Genomic_DNA"/>
</dbReference>
<dbReference type="Proteomes" id="UP000240418">
    <property type="component" value="Unassembled WGS sequence"/>
</dbReference>
<feature type="chain" id="PRO_5015107351" evidence="1">
    <location>
        <begin position="20"/>
        <end position="304"/>
    </location>
</feature>
<gene>
    <name evidence="2" type="ORF">CLV88_11543</name>
</gene>
<sequence>MFGRVFACFLALTASPSIADIAGREFLGYGRIIVNDLLGDGRDRWRTGSASSSRIWGYGWDGRVPEKAFDLLEFRFGGEIISPRNINDSGSGDRPWAGALSWGLHTHFRSGETEFAMGADLIAIGPMTHLDDLQSAIHDAVGIPGPSDTVLAGQLPNQWTGRAVAEMGRDYGLGEKSVLRPFAEARLGDESLVRAGFDVTLGRYGEGELLVRDWVTGHRYRAVKNQIAGTSFVIGADIAKVFDSVYLPDDRGLQLTDTRQRARMGFHWRGKKSHVFYGVTWLSEEFVGQGEGQVVGAIRLDLKF</sequence>
<feature type="signal peptide" evidence="1">
    <location>
        <begin position="1"/>
        <end position="19"/>
    </location>
</feature>
<reference evidence="2 3" key="1">
    <citation type="submission" date="2018-03" db="EMBL/GenBank/DDBJ databases">
        <title>Genomic Encyclopedia of Archaeal and Bacterial Type Strains, Phase II (KMG-II): from individual species to whole genera.</title>
        <authorList>
            <person name="Goeker M."/>
        </authorList>
    </citation>
    <scope>NUCLEOTIDE SEQUENCE [LARGE SCALE GENOMIC DNA]</scope>
    <source>
        <strain evidence="2 3">DSM 100673</strain>
    </source>
</reference>
<protein>
    <submittedName>
        <fullName evidence="2">Uncharacterized protein DUF2219</fullName>
    </submittedName>
</protein>
<dbReference type="Gene3D" id="2.40.128.140">
    <property type="entry name" value="Outer membrane protein"/>
    <property type="match status" value="1"/>
</dbReference>
<keyword evidence="1" id="KW-0732">Signal</keyword>
<dbReference type="OrthoDB" id="7721289at2"/>
<dbReference type="InterPro" id="IPR037107">
    <property type="entry name" value="Put_OMP_sf"/>
</dbReference>
<evidence type="ECO:0000313" key="2">
    <source>
        <dbReference type="EMBL" id="PSL17696.1"/>
    </source>
</evidence>
<proteinExistence type="predicted"/>
<name>A0A2P8F7J0_9RHOB</name>
<evidence type="ECO:0000256" key="1">
    <source>
        <dbReference type="SAM" id="SignalP"/>
    </source>
</evidence>
<dbReference type="Pfam" id="PF09982">
    <property type="entry name" value="LpxR"/>
    <property type="match status" value="1"/>
</dbReference>